<evidence type="ECO:0000313" key="2">
    <source>
        <dbReference type="EMBL" id="KAK0324715.1"/>
    </source>
</evidence>
<keyword evidence="5" id="KW-1185">Reference proteome</keyword>
<evidence type="ECO:0000256" key="1">
    <source>
        <dbReference type="SAM" id="MobiDB-lite"/>
    </source>
</evidence>
<evidence type="ECO:0000313" key="3">
    <source>
        <dbReference type="EMBL" id="KAK0992300.1"/>
    </source>
</evidence>
<name>A0AAN6FWP8_9PEZI</name>
<feature type="compositionally biased region" description="Basic residues" evidence="1">
    <location>
        <begin position="98"/>
        <end position="107"/>
    </location>
</feature>
<dbReference type="EMBL" id="JASUXU010000009">
    <property type="protein sequence ID" value="KAK0324715.1"/>
    <property type="molecule type" value="Genomic_DNA"/>
</dbReference>
<sequence>MPTHDYKAALQVLTEMEKNRIVCLYLSSDTAAIGALFDWERATAAFGSASVQSMKVSLNNLLKKEGADPSPATGKPKGGKKRKASKGGDEDDAEPAPKKRGGGRKKKAASEAPVEDDAQKEEAGKVEPEADSADA</sequence>
<reference evidence="2" key="1">
    <citation type="submission" date="2021-12" db="EMBL/GenBank/DDBJ databases">
        <title>Black yeast isolated from Biological Soil Crust.</title>
        <authorList>
            <person name="Kurbessoian T."/>
        </authorList>
    </citation>
    <scope>NUCLEOTIDE SEQUENCE</scope>
    <source>
        <strain evidence="2">CCFEE 5208</strain>
    </source>
</reference>
<proteinExistence type="predicted"/>
<evidence type="ECO:0000313" key="5">
    <source>
        <dbReference type="Proteomes" id="UP001175353"/>
    </source>
</evidence>
<protein>
    <submittedName>
        <fullName evidence="2">Uncharacterized protein</fullName>
    </submittedName>
</protein>
<reference evidence="3" key="2">
    <citation type="submission" date="2023-06" db="EMBL/GenBank/DDBJ databases">
        <title>Black Yeasts Isolated from many extreme environments.</title>
        <authorList>
            <person name="Coleine C."/>
            <person name="Stajich J.E."/>
            <person name="Selbmann L."/>
        </authorList>
    </citation>
    <scope>NUCLEOTIDE SEQUENCE</scope>
    <source>
        <strain evidence="3">CCFEE 5200</strain>
    </source>
</reference>
<accession>A0AAN6FWP8</accession>
<organism evidence="2 4">
    <name type="scientific">Friedmanniomyces endolithicus</name>
    <dbReference type="NCBI Taxonomy" id="329885"/>
    <lineage>
        <taxon>Eukaryota</taxon>
        <taxon>Fungi</taxon>
        <taxon>Dikarya</taxon>
        <taxon>Ascomycota</taxon>
        <taxon>Pezizomycotina</taxon>
        <taxon>Dothideomycetes</taxon>
        <taxon>Dothideomycetidae</taxon>
        <taxon>Mycosphaerellales</taxon>
        <taxon>Teratosphaeriaceae</taxon>
        <taxon>Friedmanniomyces</taxon>
    </lineage>
</organism>
<comment type="caution">
    <text evidence="2">The sequence shown here is derived from an EMBL/GenBank/DDBJ whole genome shotgun (WGS) entry which is preliminary data.</text>
</comment>
<dbReference type="AlphaFoldDB" id="A0AAN6FWP8"/>
<dbReference type="Proteomes" id="UP001168146">
    <property type="component" value="Unassembled WGS sequence"/>
</dbReference>
<feature type="region of interest" description="Disordered" evidence="1">
    <location>
        <begin position="62"/>
        <end position="135"/>
    </location>
</feature>
<dbReference type="EMBL" id="JAUJLE010000063">
    <property type="protein sequence ID" value="KAK0992300.1"/>
    <property type="molecule type" value="Genomic_DNA"/>
</dbReference>
<dbReference type="Proteomes" id="UP001175353">
    <property type="component" value="Unassembled WGS sequence"/>
</dbReference>
<evidence type="ECO:0000313" key="4">
    <source>
        <dbReference type="Proteomes" id="UP001168146"/>
    </source>
</evidence>
<gene>
    <name evidence="2" type="ORF">LTR82_004420</name>
    <name evidence="3" type="ORF">LTR91_008270</name>
</gene>